<dbReference type="EMBL" id="CP022203">
    <property type="protein sequence ID" value="ATB51311.1"/>
    <property type="molecule type" value="Genomic_DNA"/>
</dbReference>
<feature type="region of interest" description="Disordered" evidence="1">
    <location>
        <begin position="1"/>
        <end position="37"/>
    </location>
</feature>
<keyword evidence="3" id="KW-1185">Reference proteome</keyword>
<dbReference type="Proteomes" id="UP000217343">
    <property type="component" value="Chromosome"/>
</dbReference>
<evidence type="ECO:0000313" key="2">
    <source>
        <dbReference type="EMBL" id="ATB51311.1"/>
    </source>
</evidence>
<name>A0A286NVW6_9BACT</name>
<evidence type="ECO:0000256" key="1">
    <source>
        <dbReference type="SAM" id="MobiDB-lite"/>
    </source>
</evidence>
<proteinExistence type="predicted"/>
<gene>
    <name evidence="2" type="ORF">MYMAC_006969</name>
</gene>
<protein>
    <submittedName>
        <fullName evidence="2">Uncharacterized protein</fullName>
    </submittedName>
</protein>
<sequence length="50" mass="5241">MQLGSDSLGEEAQAVPALLPEGGRPSTFDAPKARLPRCRKALSNVGDDFA</sequence>
<organism evidence="2 3">
    <name type="scientific">Corallococcus macrosporus DSM 14697</name>
    <dbReference type="NCBI Taxonomy" id="1189310"/>
    <lineage>
        <taxon>Bacteria</taxon>
        <taxon>Pseudomonadati</taxon>
        <taxon>Myxococcota</taxon>
        <taxon>Myxococcia</taxon>
        <taxon>Myxococcales</taxon>
        <taxon>Cystobacterineae</taxon>
        <taxon>Myxococcaceae</taxon>
        <taxon>Corallococcus</taxon>
    </lineage>
</organism>
<dbReference type="KEGG" id="mmas:MYMAC_006969"/>
<reference evidence="2 3" key="1">
    <citation type="submission" date="2017-06" db="EMBL/GenBank/DDBJ databases">
        <title>Sequencing and comparative analysis of myxobacterial genomes.</title>
        <authorList>
            <person name="Rupp O."/>
            <person name="Goesmann A."/>
            <person name="Sogaard-Andersen L."/>
        </authorList>
    </citation>
    <scope>NUCLEOTIDE SEQUENCE [LARGE SCALE GENOMIC DNA]</scope>
    <source>
        <strain evidence="2 3">DSM 14697</strain>
    </source>
</reference>
<accession>A0A286NVW6</accession>
<dbReference type="AlphaFoldDB" id="A0A286NVW6"/>
<evidence type="ECO:0000313" key="3">
    <source>
        <dbReference type="Proteomes" id="UP000217343"/>
    </source>
</evidence>